<evidence type="ECO:0000313" key="4">
    <source>
        <dbReference type="Proteomes" id="UP000265618"/>
    </source>
</evidence>
<dbReference type="AlphaFoldDB" id="A0A391NRC9"/>
<dbReference type="PANTHER" id="PTHR19229:SF36">
    <property type="entry name" value="ATP-BINDING CASSETTE SUB-FAMILY A MEMBER 2"/>
    <property type="match status" value="1"/>
</dbReference>
<keyword evidence="2" id="KW-0677">Repeat</keyword>
<protein>
    <submittedName>
        <fullName evidence="3">ABC transporter A, ABCA</fullName>
    </submittedName>
</protein>
<keyword evidence="4" id="KW-1185">Reference proteome</keyword>
<keyword evidence="1" id="KW-0813">Transport</keyword>
<comment type="caution">
    <text evidence="3">The sequence shown here is derived from an EMBL/GenBank/DDBJ whole genome shotgun (WGS) entry which is preliminary data.</text>
</comment>
<proteinExistence type="predicted"/>
<dbReference type="Proteomes" id="UP000265618">
    <property type="component" value="Unassembled WGS sequence"/>
</dbReference>
<name>A0A391NRC9_9EUKA</name>
<organism evidence="3 4">
    <name type="scientific">Kipferlia bialata</name>
    <dbReference type="NCBI Taxonomy" id="797122"/>
    <lineage>
        <taxon>Eukaryota</taxon>
        <taxon>Metamonada</taxon>
        <taxon>Carpediemonas-like organisms</taxon>
        <taxon>Kipferlia</taxon>
    </lineage>
</organism>
<evidence type="ECO:0000256" key="2">
    <source>
        <dbReference type="ARBA" id="ARBA00022737"/>
    </source>
</evidence>
<dbReference type="EMBL" id="BDIP01005482">
    <property type="protein sequence ID" value="GCA63907.1"/>
    <property type="molecule type" value="Genomic_DNA"/>
</dbReference>
<dbReference type="PANTHER" id="PTHR19229">
    <property type="entry name" value="ATP-BINDING CASSETTE TRANSPORTER SUBFAMILY A ABCA"/>
    <property type="match status" value="1"/>
</dbReference>
<sequence>MEEADALCTRIGIMAFGEMQGIGTQTHLKGRHGKGYNLTVVVDKDTMPESALPPGEAGREVPIGAVPPIAVDSIVLRTREEQEAHSAVTHTLGRDTVSLTSAYSGTLVYQLHLDTRIASIFSLMEELSANRATHIVDWGLSQTTLESVFIKLVESAC</sequence>
<dbReference type="GO" id="GO:0140359">
    <property type="term" value="F:ABC-type transporter activity"/>
    <property type="evidence" value="ECO:0007669"/>
    <property type="project" value="InterPro"/>
</dbReference>
<gene>
    <name evidence="3" type="ORF">KIPB_012420</name>
</gene>
<dbReference type="OrthoDB" id="8061355at2759"/>
<accession>A0A391NRC9</accession>
<dbReference type="InterPro" id="IPR026082">
    <property type="entry name" value="ABCA"/>
</dbReference>
<dbReference type="GO" id="GO:0005319">
    <property type="term" value="F:lipid transporter activity"/>
    <property type="evidence" value="ECO:0007669"/>
    <property type="project" value="TreeGrafter"/>
</dbReference>
<dbReference type="GO" id="GO:0016020">
    <property type="term" value="C:membrane"/>
    <property type="evidence" value="ECO:0007669"/>
    <property type="project" value="InterPro"/>
</dbReference>
<evidence type="ECO:0000256" key="1">
    <source>
        <dbReference type="ARBA" id="ARBA00022448"/>
    </source>
</evidence>
<evidence type="ECO:0000313" key="3">
    <source>
        <dbReference type="EMBL" id="GCA63907.1"/>
    </source>
</evidence>
<reference evidence="3 4" key="1">
    <citation type="journal article" date="2018" name="PLoS ONE">
        <title>The draft genome of Kipferlia bialata reveals reductive genome evolution in fornicate parasites.</title>
        <authorList>
            <person name="Tanifuji G."/>
            <person name="Takabayashi S."/>
            <person name="Kume K."/>
            <person name="Takagi M."/>
            <person name="Nakayama T."/>
            <person name="Kamikawa R."/>
            <person name="Inagaki Y."/>
            <person name="Hashimoto T."/>
        </authorList>
    </citation>
    <scope>NUCLEOTIDE SEQUENCE [LARGE SCALE GENOMIC DNA]</scope>
    <source>
        <strain evidence="3">NY0173</strain>
    </source>
</reference>